<evidence type="ECO:0000256" key="6">
    <source>
        <dbReference type="ARBA" id="ARBA00022960"/>
    </source>
</evidence>
<comment type="similarity">
    <text evidence="1 10">Belongs to the MurCDEF family. MurE subfamily.</text>
</comment>
<accession>A0A1T4PPM7</accession>
<dbReference type="GO" id="GO:0008360">
    <property type="term" value="P:regulation of cell shape"/>
    <property type="evidence" value="ECO:0007669"/>
    <property type="project" value="UniProtKB-KW"/>
</dbReference>
<dbReference type="Gene3D" id="3.90.190.20">
    <property type="entry name" value="Mur ligase, C-terminal domain"/>
    <property type="match status" value="1"/>
</dbReference>
<keyword evidence="2 10" id="KW-0436">Ligase</keyword>
<evidence type="ECO:0000256" key="3">
    <source>
        <dbReference type="ARBA" id="ARBA00022618"/>
    </source>
</evidence>
<keyword evidence="10" id="KW-0963">Cytoplasm</keyword>
<feature type="domain" description="Mur ligase N-terminal catalytic" evidence="12">
    <location>
        <begin position="33"/>
        <end position="89"/>
    </location>
</feature>
<dbReference type="PANTHER" id="PTHR23135">
    <property type="entry name" value="MUR LIGASE FAMILY MEMBER"/>
    <property type="match status" value="1"/>
</dbReference>
<keyword evidence="7 10" id="KW-0573">Peptidoglycan synthesis</keyword>
<dbReference type="EC" id="6.3.2.-" evidence="10"/>
<evidence type="ECO:0000256" key="8">
    <source>
        <dbReference type="ARBA" id="ARBA00023306"/>
    </source>
</evidence>
<feature type="binding site" evidence="10">
    <location>
        <position position="214"/>
    </location>
    <ligand>
        <name>UDP-N-acetyl-alpha-D-muramoyl-L-alanyl-D-glutamate</name>
        <dbReference type="ChEBI" id="CHEBI:83900"/>
    </ligand>
</feature>
<evidence type="ECO:0000259" key="13">
    <source>
        <dbReference type="Pfam" id="PF02875"/>
    </source>
</evidence>
<dbReference type="HAMAP" id="MF_00208">
    <property type="entry name" value="MurE"/>
    <property type="match status" value="1"/>
</dbReference>
<dbReference type="SUPFAM" id="SSF53244">
    <property type="entry name" value="MurD-like peptide ligases, peptide-binding domain"/>
    <property type="match status" value="1"/>
</dbReference>
<comment type="pathway">
    <text evidence="10 11">Cell wall biogenesis; peptidoglycan biosynthesis.</text>
</comment>
<sequence>MAKNLSELLGSFDYISVEGDGKTGCILSSDCVISNLAFDSRDVSVGSLFFALPGTHTTGNIFISDCIKKGAAAVIFQDDFDEKTALEIHDALQNSKNKPVFLRVKDSRKVMAPVAACFFDYPSKKLGVIGVTGTEGKSSTVSFIWQLLRLNGHKAGFISTVQYSVGDEALANPQHTTTPEAPVIQNYLAQMVQNGCEYAVIETSSHGLSPKLNRTGNIDFDCGVFMNVTLEHLEFHKTFEQYRDDKANLFRKLDENSHQKTILGKKVTVPSFGIVNLEDESASFFIKATKQPVIGFTTEGKAGKQAVAGLEEQKPLPPVPPSIPYLVGRNIASAAYGLSFSIVEPNLVDKNSKPVAAGVIHIKASLPGAFNAYNIMASLIAVSRLTSTPLEKVAEKVSELVPVKGRMTEIDEGQPFEVIVDYAHTPSSFETIFPPLKRRASGKIISLFGSGGERDLKKRPLQGAIAARFCDVVILTDEDPRGEDSVALLEQIAVGAKKEGKILNKDLFITADRPSAIRQAFKMAQKSDIVLLLGKSHENSIIYKDGPHPYDEISEAKKALAEMGYKAN</sequence>
<dbReference type="InterPro" id="IPR004101">
    <property type="entry name" value="Mur_ligase_C"/>
</dbReference>
<dbReference type="GO" id="GO:0016881">
    <property type="term" value="F:acid-amino acid ligase activity"/>
    <property type="evidence" value="ECO:0007669"/>
    <property type="project" value="UniProtKB-UniRule"/>
</dbReference>
<organism evidence="15 16">
    <name type="scientific">Treponema berlinense</name>
    <dbReference type="NCBI Taxonomy" id="225004"/>
    <lineage>
        <taxon>Bacteria</taxon>
        <taxon>Pseudomonadati</taxon>
        <taxon>Spirochaetota</taxon>
        <taxon>Spirochaetia</taxon>
        <taxon>Spirochaetales</taxon>
        <taxon>Treponemataceae</taxon>
        <taxon>Treponema</taxon>
    </lineage>
</organism>
<gene>
    <name evidence="10" type="primary">murE</name>
    <name evidence="15" type="ORF">SAMN02745152_01661</name>
</gene>
<evidence type="ECO:0000259" key="14">
    <source>
        <dbReference type="Pfam" id="PF08245"/>
    </source>
</evidence>
<dbReference type="InterPro" id="IPR035911">
    <property type="entry name" value="MurE/MurF_N"/>
</dbReference>
<dbReference type="InterPro" id="IPR005761">
    <property type="entry name" value="UDP-N-AcMur-Glu-dNH2Pim_ligase"/>
</dbReference>
<dbReference type="Gene3D" id="3.40.1190.10">
    <property type="entry name" value="Mur-like, catalytic domain"/>
    <property type="match status" value="1"/>
</dbReference>
<dbReference type="Pfam" id="PF08245">
    <property type="entry name" value="Mur_ligase_M"/>
    <property type="match status" value="1"/>
</dbReference>
<keyword evidence="8 10" id="KW-0131">Cell cycle</keyword>
<evidence type="ECO:0000256" key="7">
    <source>
        <dbReference type="ARBA" id="ARBA00022984"/>
    </source>
</evidence>
<dbReference type="PANTHER" id="PTHR23135:SF4">
    <property type="entry name" value="UDP-N-ACETYLMURAMOYL-L-ALANYL-D-GLUTAMATE--2,6-DIAMINOPIMELATE LIGASE MURE HOMOLOG, CHLOROPLASTIC"/>
    <property type="match status" value="1"/>
</dbReference>
<keyword evidence="3 10" id="KW-0132">Cell division</keyword>
<dbReference type="GO" id="GO:0005737">
    <property type="term" value="C:cytoplasm"/>
    <property type="evidence" value="ECO:0007669"/>
    <property type="project" value="UniProtKB-SubCell"/>
</dbReference>
<dbReference type="Gene3D" id="3.40.1390.10">
    <property type="entry name" value="MurE/MurF, N-terminal domain"/>
    <property type="match status" value="1"/>
</dbReference>
<feature type="modified residue" description="N6-carboxylysine" evidence="10">
    <location>
        <position position="246"/>
    </location>
</feature>
<comment type="cofactor">
    <cofactor evidence="10">
        <name>Mg(2+)</name>
        <dbReference type="ChEBI" id="CHEBI:18420"/>
    </cofactor>
</comment>
<evidence type="ECO:0000256" key="10">
    <source>
        <dbReference type="HAMAP-Rule" id="MF_00208"/>
    </source>
</evidence>
<keyword evidence="10" id="KW-0460">Magnesium</keyword>
<dbReference type="GO" id="GO:0051301">
    <property type="term" value="P:cell division"/>
    <property type="evidence" value="ECO:0007669"/>
    <property type="project" value="UniProtKB-KW"/>
</dbReference>
<feature type="binding site" evidence="10">
    <location>
        <begin position="177"/>
        <end position="178"/>
    </location>
    <ligand>
        <name>UDP-N-acetyl-alpha-D-muramoyl-L-alanyl-D-glutamate</name>
        <dbReference type="ChEBI" id="CHEBI:83900"/>
    </ligand>
</feature>
<dbReference type="InterPro" id="IPR036565">
    <property type="entry name" value="Mur-like_cat_sf"/>
</dbReference>
<evidence type="ECO:0000259" key="12">
    <source>
        <dbReference type="Pfam" id="PF01225"/>
    </source>
</evidence>
<evidence type="ECO:0000313" key="16">
    <source>
        <dbReference type="Proteomes" id="UP000190395"/>
    </source>
</evidence>
<proteinExistence type="inferred from homology"/>
<dbReference type="RefSeq" id="WP_078931397.1">
    <property type="nucleotide sequence ID" value="NZ_FUXC01000010.1"/>
</dbReference>
<dbReference type="Proteomes" id="UP000190395">
    <property type="component" value="Unassembled WGS sequence"/>
</dbReference>
<dbReference type="SUPFAM" id="SSF53623">
    <property type="entry name" value="MurD-like peptide ligases, catalytic domain"/>
    <property type="match status" value="1"/>
</dbReference>
<evidence type="ECO:0000256" key="11">
    <source>
        <dbReference type="RuleBase" id="RU004135"/>
    </source>
</evidence>
<reference evidence="15 16" key="1">
    <citation type="submission" date="2017-02" db="EMBL/GenBank/DDBJ databases">
        <authorList>
            <person name="Peterson S.W."/>
        </authorList>
    </citation>
    <scope>NUCLEOTIDE SEQUENCE [LARGE SCALE GENOMIC DNA]</scope>
    <source>
        <strain evidence="15 16">ATCC BAA-909</strain>
    </source>
</reference>
<name>A0A1T4PPM7_9SPIR</name>
<dbReference type="Pfam" id="PF02875">
    <property type="entry name" value="Mur_ligase_C"/>
    <property type="match status" value="1"/>
</dbReference>
<comment type="PTM">
    <text evidence="10">Carboxylation is probably crucial for Mg(2+) binding and, consequently, for the gamma-phosphate positioning of ATP.</text>
</comment>
<evidence type="ECO:0000256" key="9">
    <source>
        <dbReference type="ARBA" id="ARBA00023316"/>
    </source>
</evidence>
<dbReference type="EMBL" id="FUXC01000010">
    <property type="protein sequence ID" value="SJZ93564.1"/>
    <property type="molecule type" value="Genomic_DNA"/>
</dbReference>
<dbReference type="Pfam" id="PF01225">
    <property type="entry name" value="Mur_ligase"/>
    <property type="match status" value="1"/>
</dbReference>
<evidence type="ECO:0000313" key="15">
    <source>
        <dbReference type="EMBL" id="SJZ93564.1"/>
    </source>
</evidence>
<dbReference type="GO" id="GO:0005524">
    <property type="term" value="F:ATP binding"/>
    <property type="evidence" value="ECO:0007669"/>
    <property type="project" value="UniProtKB-UniRule"/>
</dbReference>
<keyword evidence="4 10" id="KW-0547">Nucleotide-binding</keyword>
<dbReference type="InterPro" id="IPR036615">
    <property type="entry name" value="Mur_ligase_C_dom_sf"/>
</dbReference>
<dbReference type="InterPro" id="IPR000713">
    <property type="entry name" value="Mur_ligase_N"/>
</dbReference>
<keyword evidence="6 10" id="KW-0133">Cell shape</keyword>
<keyword evidence="9 10" id="KW-0961">Cell wall biogenesis/degradation</keyword>
<dbReference type="UniPathway" id="UPA00219"/>
<evidence type="ECO:0000256" key="4">
    <source>
        <dbReference type="ARBA" id="ARBA00022741"/>
    </source>
</evidence>
<evidence type="ECO:0000256" key="5">
    <source>
        <dbReference type="ARBA" id="ARBA00022840"/>
    </source>
</evidence>
<dbReference type="GO" id="GO:0009252">
    <property type="term" value="P:peptidoglycan biosynthetic process"/>
    <property type="evidence" value="ECO:0007669"/>
    <property type="project" value="UniProtKB-UniRule"/>
</dbReference>
<comment type="function">
    <text evidence="10">Catalyzes the addition of an amino acid to the nucleotide precursor UDP-N-acetylmuramoyl-L-alanyl-D-glutamate (UMAG) in the biosynthesis of bacterial cell-wall peptidoglycan.</text>
</comment>
<evidence type="ECO:0000256" key="1">
    <source>
        <dbReference type="ARBA" id="ARBA00005898"/>
    </source>
</evidence>
<dbReference type="OrthoDB" id="9800958at2"/>
<feature type="domain" description="Mur ligase central" evidence="14">
    <location>
        <begin position="131"/>
        <end position="381"/>
    </location>
</feature>
<feature type="binding site" evidence="10">
    <location>
        <position position="204"/>
    </location>
    <ligand>
        <name>UDP-N-acetyl-alpha-D-muramoyl-L-alanyl-D-glutamate</name>
        <dbReference type="ChEBI" id="CHEBI:83900"/>
    </ligand>
</feature>
<dbReference type="NCBIfam" id="TIGR01085">
    <property type="entry name" value="murE"/>
    <property type="match status" value="1"/>
</dbReference>
<feature type="binding site" evidence="10">
    <location>
        <position position="40"/>
    </location>
    <ligand>
        <name>UDP-N-acetyl-alpha-D-muramoyl-L-alanyl-D-glutamate</name>
        <dbReference type="ChEBI" id="CHEBI:83900"/>
    </ligand>
</feature>
<dbReference type="GO" id="GO:0000287">
    <property type="term" value="F:magnesium ion binding"/>
    <property type="evidence" value="ECO:0007669"/>
    <property type="project" value="UniProtKB-UniRule"/>
</dbReference>
<comment type="subcellular location">
    <subcellularLocation>
        <location evidence="10 11">Cytoplasm</location>
    </subcellularLocation>
</comment>
<keyword evidence="16" id="KW-1185">Reference proteome</keyword>
<dbReference type="SUPFAM" id="SSF63418">
    <property type="entry name" value="MurE/MurF N-terminal domain"/>
    <property type="match status" value="1"/>
</dbReference>
<dbReference type="InterPro" id="IPR013221">
    <property type="entry name" value="Mur_ligase_cen"/>
</dbReference>
<protein>
    <recommendedName>
        <fullName evidence="10">UDP-N-acetylmuramyl-tripeptide synthetase</fullName>
        <ecNumber evidence="10">6.3.2.-</ecNumber>
    </recommendedName>
    <alternativeName>
        <fullName evidence="10">UDP-MurNAc-tripeptide synthetase</fullName>
    </alternativeName>
</protein>
<feature type="domain" description="Mur ligase C-terminal" evidence="13">
    <location>
        <begin position="405"/>
        <end position="535"/>
    </location>
</feature>
<evidence type="ECO:0000256" key="2">
    <source>
        <dbReference type="ARBA" id="ARBA00022598"/>
    </source>
</evidence>
<dbReference type="GO" id="GO:0071555">
    <property type="term" value="P:cell wall organization"/>
    <property type="evidence" value="ECO:0007669"/>
    <property type="project" value="UniProtKB-KW"/>
</dbReference>
<dbReference type="AlphaFoldDB" id="A0A1T4PPM7"/>
<dbReference type="STRING" id="225004.SAMN02745152_01661"/>
<dbReference type="GeneID" id="303367892"/>
<keyword evidence="5 10" id="KW-0067">ATP-binding</keyword>
<comment type="caution">
    <text evidence="10">Lacks conserved residue(s) required for the propagation of feature annotation.</text>
</comment>
<feature type="binding site" evidence="10">
    <location>
        <begin position="133"/>
        <end position="139"/>
    </location>
    <ligand>
        <name>ATP</name>
        <dbReference type="ChEBI" id="CHEBI:30616"/>
    </ligand>
</feature>